<evidence type="ECO:0000313" key="1">
    <source>
        <dbReference type="EMBL" id="SDN58556.1"/>
    </source>
</evidence>
<dbReference type="EMBL" id="FNIN01000003">
    <property type="protein sequence ID" value="SDN58556.1"/>
    <property type="molecule type" value="Genomic_DNA"/>
</dbReference>
<dbReference type="STRING" id="206665.SAMN04488516_10391"/>
<dbReference type="RefSeq" id="WP_092064227.1">
    <property type="nucleotide sequence ID" value="NZ_FNIN01000003.1"/>
</dbReference>
<name>A0A1H0CKZ9_9BACT</name>
<gene>
    <name evidence="1" type="ORF">SAMN04488516_10391</name>
</gene>
<keyword evidence="2" id="KW-1185">Reference proteome</keyword>
<accession>A0A1H0CKZ9</accession>
<reference evidence="1 2" key="1">
    <citation type="submission" date="2016-10" db="EMBL/GenBank/DDBJ databases">
        <authorList>
            <person name="de Groot N.N."/>
        </authorList>
    </citation>
    <scope>NUCLEOTIDE SEQUENCE [LARGE SCALE GENOMIC DNA]</scope>
    <source>
        <strain evidence="1 2">DSM 15269</strain>
    </source>
</reference>
<organism evidence="1 2">
    <name type="scientific">Desulfonauticus submarinus</name>
    <dbReference type="NCBI Taxonomy" id="206665"/>
    <lineage>
        <taxon>Bacteria</taxon>
        <taxon>Pseudomonadati</taxon>
        <taxon>Thermodesulfobacteriota</taxon>
        <taxon>Desulfovibrionia</taxon>
        <taxon>Desulfovibrionales</taxon>
        <taxon>Desulfonauticaceae</taxon>
        <taxon>Desulfonauticus</taxon>
    </lineage>
</organism>
<evidence type="ECO:0000313" key="2">
    <source>
        <dbReference type="Proteomes" id="UP000199602"/>
    </source>
</evidence>
<dbReference type="InterPro" id="IPR014846">
    <property type="entry name" value="DUF1786_pyruvate_format-lyase"/>
</dbReference>
<dbReference type="OrthoDB" id="9777509at2"/>
<dbReference type="Pfam" id="PF08735">
    <property type="entry name" value="DUF1786"/>
    <property type="match status" value="1"/>
</dbReference>
<dbReference type="AlphaFoldDB" id="A0A1H0CKZ9"/>
<proteinExistence type="predicted"/>
<sequence length="339" mass="38160">MNILCLDIGSGTQDVLYFQEGVEIENCPKFILPSPAMQIATQIRNLTAKQKDIFLYGKNMGGGYKFALFEHLKAGFKVFVAKDAYFSLADDLEKVKKMGIEIVENPPKGAAPIYLTDFSPSFWQTFLNVLNLDYPDIILACAQDHGFFPHKSNRKGRFELWEKFISQNNNIYSLLYDFPPIELNRLFSLRQSIGQGLVADTGVCAILGAMFDSKVEELQEQQGICIVNIGNSHVLGFLVYKSEVYGVYEHHTRLRTGEQIWEDIQLFKKGKLKNEDVFSSNGHGCVLIDLPVNFGPIFVLGPRRSKLSQFDVEFLCPGGDMMLAGCFGLLKGFQHINRG</sequence>
<protein>
    <submittedName>
        <fullName evidence="1">Uncharacterized protein, DUF1786 family</fullName>
    </submittedName>
</protein>
<dbReference type="Proteomes" id="UP000199602">
    <property type="component" value="Unassembled WGS sequence"/>
</dbReference>